<evidence type="ECO:0000313" key="2">
    <source>
        <dbReference type="EMBL" id="MCW4472195.1"/>
    </source>
</evidence>
<dbReference type="Proteomes" id="UP001209922">
    <property type="component" value="Unassembled WGS sequence"/>
</dbReference>
<comment type="caution">
    <text evidence="2">The sequence shown here is derived from an EMBL/GenBank/DDBJ whole genome shotgun (WGS) entry which is preliminary data.</text>
</comment>
<feature type="region of interest" description="Disordered" evidence="1">
    <location>
        <begin position="94"/>
        <end position="113"/>
    </location>
</feature>
<accession>A0ABT3JUT4</accession>
<name>A0ABT3JUT4_9XANT</name>
<gene>
    <name evidence="2" type="ORF">OK345_06735</name>
</gene>
<keyword evidence="3" id="KW-1185">Reference proteome</keyword>
<reference evidence="2 3" key="1">
    <citation type="submission" date="2022-10" db="EMBL/GenBank/DDBJ databases">
        <title>Xanthomonas sp. H13-6.</title>
        <authorList>
            <person name="Liu X."/>
            <person name="Deng Z."/>
            <person name="Jiang Y."/>
            <person name="Yu T."/>
            <person name="Ai J."/>
        </authorList>
    </citation>
    <scope>NUCLEOTIDE SEQUENCE [LARGE SCALE GENOMIC DNA]</scope>
    <source>
        <strain evidence="2 3">H13-6</strain>
    </source>
</reference>
<proteinExistence type="predicted"/>
<protein>
    <submittedName>
        <fullName evidence="2">Uncharacterized protein</fullName>
    </submittedName>
</protein>
<dbReference type="RefSeq" id="WP_265127152.1">
    <property type="nucleotide sequence ID" value="NZ_JAPCHY010000004.1"/>
</dbReference>
<dbReference type="EMBL" id="JAPCHY010000004">
    <property type="protein sequence ID" value="MCW4472195.1"/>
    <property type="molecule type" value="Genomic_DNA"/>
</dbReference>
<evidence type="ECO:0000256" key="1">
    <source>
        <dbReference type="SAM" id="MobiDB-lite"/>
    </source>
</evidence>
<evidence type="ECO:0000313" key="3">
    <source>
        <dbReference type="Proteomes" id="UP001209922"/>
    </source>
</evidence>
<organism evidence="2 3">
    <name type="scientific">Xanthomonas chitinilytica</name>
    <dbReference type="NCBI Taxonomy" id="2989819"/>
    <lineage>
        <taxon>Bacteria</taxon>
        <taxon>Pseudomonadati</taxon>
        <taxon>Pseudomonadota</taxon>
        <taxon>Gammaproteobacteria</taxon>
        <taxon>Lysobacterales</taxon>
        <taxon>Lysobacteraceae</taxon>
        <taxon>Xanthomonas</taxon>
    </lineage>
</organism>
<sequence>MLLVGSLVALLAASTTAPDIRLPGLQPVAALAAMHGLPSHPGERPLHAVATTGSDGEAGRILRLPPPLPPGSWPARHQRRAVAAALPLTVVARPAAKAQRSPPAQAPPGRFRC</sequence>